<comment type="caution">
    <text evidence="1">The sequence shown here is derived from an EMBL/GenBank/DDBJ whole genome shotgun (WGS) entry which is preliminary data.</text>
</comment>
<dbReference type="EMBL" id="JYDP01000790">
    <property type="protein sequence ID" value="KRY99554.1"/>
    <property type="molecule type" value="Genomic_DNA"/>
</dbReference>
<name>A0A0V1GNH4_9BILA</name>
<evidence type="ECO:0000313" key="1">
    <source>
        <dbReference type="EMBL" id="KRY99554.1"/>
    </source>
</evidence>
<proteinExistence type="predicted"/>
<organism evidence="1 2">
    <name type="scientific">Trichinella zimbabwensis</name>
    <dbReference type="NCBI Taxonomy" id="268475"/>
    <lineage>
        <taxon>Eukaryota</taxon>
        <taxon>Metazoa</taxon>
        <taxon>Ecdysozoa</taxon>
        <taxon>Nematoda</taxon>
        <taxon>Enoplea</taxon>
        <taxon>Dorylaimia</taxon>
        <taxon>Trichinellida</taxon>
        <taxon>Trichinellidae</taxon>
        <taxon>Trichinella</taxon>
    </lineage>
</organism>
<keyword evidence="2" id="KW-1185">Reference proteome</keyword>
<dbReference type="Proteomes" id="UP000055024">
    <property type="component" value="Unassembled WGS sequence"/>
</dbReference>
<evidence type="ECO:0000313" key="2">
    <source>
        <dbReference type="Proteomes" id="UP000055024"/>
    </source>
</evidence>
<sequence length="141" mass="16173">MEGKLVGRKRHWCYQNVGEFLRRKWHLAEKCVQSCLGESRPGKDKIVVVWILWRRNGTGLKKSLQFCSGESRAGPKKFKGNWWGGTALVQAKCRGVFREKTARSGKRIVEVCFGESRPGTNKILLVWILWRGNGTVQKRSL</sequence>
<dbReference type="AlphaFoldDB" id="A0A0V1GNH4"/>
<gene>
    <name evidence="1" type="ORF">T11_9101</name>
</gene>
<protein>
    <submittedName>
        <fullName evidence="1">Uncharacterized protein</fullName>
    </submittedName>
</protein>
<accession>A0A0V1GNH4</accession>
<reference evidence="1 2" key="1">
    <citation type="submission" date="2015-01" db="EMBL/GenBank/DDBJ databases">
        <title>Evolution of Trichinella species and genotypes.</title>
        <authorList>
            <person name="Korhonen P.K."/>
            <person name="Edoardo P."/>
            <person name="Giuseppe L.R."/>
            <person name="Gasser R.B."/>
        </authorList>
    </citation>
    <scope>NUCLEOTIDE SEQUENCE [LARGE SCALE GENOMIC DNA]</scope>
    <source>
        <strain evidence="1">ISS1029</strain>
    </source>
</reference>